<dbReference type="EMBL" id="BART01009501">
    <property type="protein sequence ID" value="GAG69440.1"/>
    <property type="molecule type" value="Genomic_DNA"/>
</dbReference>
<accession>X0ZII1</accession>
<comment type="caution">
    <text evidence="1">The sequence shown here is derived from an EMBL/GenBank/DDBJ whole genome shotgun (WGS) entry which is preliminary data.</text>
</comment>
<proteinExistence type="predicted"/>
<feature type="non-terminal residue" evidence="1">
    <location>
        <position position="1"/>
    </location>
</feature>
<dbReference type="AlphaFoldDB" id="X0ZII1"/>
<protein>
    <submittedName>
        <fullName evidence="1">Uncharacterized protein</fullName>
    </submittedName>
</protein>
<gene>
    <name evidence="1" type="ORF">S01H4_21042</name>
</gene>
<evidence type="ECO:0000313" key="1">
    <source>
        <dbReference type="EMBL" id="GAG69440.1"/>
    </source>
</evidence>
<reference evidence="1" key="1">
    <citation type="journal article" date="2014" name="Front. Microbiol.">
        <title>High frequency of phylogenetically diverse reductive dehalogenase-homologous genes in deep subseafloor sedimentary metagenomes.</title>
        <authorList>
            <person name="Kawai M."/>
            <person name="Futagami T."/>
            <person name="Toyoda A."/>
            <person name="Takaki Y."/>
            <person name="Nishi S."/>
            <person name="Hori S."/>
            <person name="Arai W."/>
            <person name="Tsubouchi T."/>
            <person name="Morono Y."/>
            <person name="Uchiyama I."/>
            <person name="Ito T."/>
            <person name="Fujiyama A."/>
            <person name="Inagaki F."/>
            <person name="Takami H."/>
        </authorList>
    </citation>
    <scope>NUCLEOTIDE SEQUENCE</scope>
    <source>
        <strain evidence="1">Expedition CK06-06</strain>
    </source>
</reference>
<organism evidence="1">
    <name type="scientific">marine sediment metagenome</name>
    <dbReference type="NCBI Taxonomy" id="412755"/>
    <lineage>
        <taxon>unclassified sequences</taxon>
        <taxon>metagenomes</taxon>
        <taxon>ecological metagenomes</taxon>
    </lineage>
</organism>
<dbReference type="Gene3D" id="3.40.800.10">
    <property type="entry name" value="Ureohydrolase domain"/>
    <property type="match status" value="1"/>
</dbReference>
<sequence>STILKETEKSKMYLSFDTDVGALREIIATRFRNAIGIDQATILNAAKNIKNVINSKKIDLIGLDIMEIETHLLNRVFPKSGRKDQTIKVVDSFLDVFL</sequence>
<name>X0ZII1_9ZZZZ</name>